<dbReference type="GO" id="GO:0008270">
    <property type="term" value="F:zinc ion binding"/>
    <property type="evidence" value="ECO:0007669"/>
    <property type="project" value="UniProtKB-KW"/>
</dbReference>
<feature type="transmembrane region" description="Helical" evidence="15">
    <location>
        <begin position="545"/>
        <end position="567"/>
    </location>
</feature>
<keyword evidence="11" id="KW-0862">Zinc</keyword>
<evidence type="ECO:0000256" key="2">
    <source>
        <dbReference type="ARBA" id="ARBA00004127"/>
    </source>
</evidence>
<evidence type="ECO:0000256" key="15">
    <source>
        <dbReference type="SAM" id="Phobius"/>
    </source>
</evidence>
<reference evidence="18" key="1">
    <citation type="submission" date="2016-06" db="EMBL/GenBank/DDBJ databases">
        <authorList>
            <person name="Cuomo C."/>
            <person name="Litvintseva A."/>
            <person name="Heitman J."/>
            <person name="Chen Y."/>
            <person name="Sun S."/>
            <person name="Springer D."/>
            <person name="Dromer F."/>
            <person name="Young S."/>
            <person name="Zeng Q."/>
            <person name="Chapman S."/>
            <person name="Gujja S."/>
            <person name="Saif S."/>
            <person name="Birren B."/>
        </authorList>
    </citation>
    <scope>NUCLEOTIDE SEQUENCE</scope>
    <source>
        <strain evidence="18">CBS 7841</strain>
    </source>
</reference>
<evidence type="ECO:0000256" key="11">
    <source>
        <dbReference type="ARBA" id="ARBA00022833"/>
    </source>
</evidence>
<dbReference type="EC" id="2.3.2.27" evidence="4"/>
<dbReference type="InterPro" id="IPR021319">
    <property type="entry name" value="DUF2921"/>
</dbReference>
<dbReference type="GO" id="GO:0044695">
    <property type="term" value="C:Dsc E3 ubiquitin ligase complex"/>
    <property type="evidence" value="ECO:0007669"/>
    <property type="project" value="TreeGrafter"/>
</dbReference>
<comment type="catalytic activity">
    <reaction evidence="1">
        <text>S-ubiquitinyl-[E2 ubiquitin-conjugating enzyme]-L-cysteine + [acceptor protein]-L-lysine = [E2 ubiquitin-conjugating enzyme]-L-cysteine + N(6)-ubiquitinyl-[acceptor protein]-L-lysine.</text>
        <dbReference type="EC" id="2.3.2.27"/>
    </reaction>
</comment>
<dbReference type="PANTHER" id="PTHR22763">
    <property type="entry name" value="RING ZINC FINGER PROTEIN"/>
    <property type="match status" value="1"/>
</dbReference>
<dbReference type="SUPFAM" id="SSF57850">
    <property type="entry name" value="RING/U-box"/>
    <property type="match status" value="1"/>
</dbReference>
<feature type="signal peptide" evidence="16">
    <location>
        <begin position="1"/>
        <end position="27"/>
    </location>
</feature>
<feature type="transmembrane region" description="Helical" evidence="15">
    <location>
        <begin position="397"/>
        <end position="419"/>
    </location>
</feature>
<evidence type="ECO:0000256" key="6">
    <source>
        <dbReference type="ARBA" id="ARBA00022692"/>
    </source>
</evidence>
<feature type="transmembrane region" description="Helical" evidence="15">
    <location>
        <begin position="360"/>
        <end position="385"/>
    </location>
</feature>
<keyword evidence="10" id="KW-0833">Ubl conjugation pathway</keyword>
<evidence type="ECO:0000256" key="9">
    <source>
        <dbReference type="ARBA" id="ARBA00022771"/>
    </source>
</evidence>
<dbReference type="AlphaFoldDB" id="A0AAJ8M1W1"/>
<dbReference type="PANTHER" id="PTHR22763:SF162">
    <property type="entry name" value="TRANSMEMBRANE E3 UBIQUITIN-PROTEIN LIGASE 1"/>
    <property type="match status" value="1"/>
</dbReference>
<evidence type="ECO:0000313" key="18">
    <source>
        <dbReference type="EMBL" id="WVN89515.1"/>
    </source>
</evidence>
<keyword evidence="13 15" id="KW-0472">Membrane</keyword>
<dbReference type="Pfam" id="PF11145">
    <property type="entry name" value="DUF2921"/>
    <property type="match status" value="1"/>
</dbReference>
<dbReference type="GO" id="GO:0012505">
    <property type="term" value="C:endomembrane system"/>
    <property type="evidence" value="ECO:0007669"/>
    <property type="project" value="UniProtKB-SubCell"/>
</dbReference>
<keyword evidence="19" id="KW-1185">Reference proteome</keyword>
<feature type="transmembrane region" description="Helical" evidence="15">
    <location>
        <begin position="496"/>
        <end position="514"/>
    </location>
</feature>
<gene>
    <name evidence="18" type="ORF">L203_104740</name>
</gene>
<evidence type="ECO:0000256" key="12">
    <source>
        <dbReference type="ARBA" id="ARBA00022989"/>
    </source>
</evidence>
<evidence type="ECO:0000256" key="1">
    <source>
        <dbReference type="ARBA" id="ARBA00000900"/>
    </source>
</evidence>
<evidence type="ECO:0000256" key="16">
    <source>
        <dbReference type="SAM" id="SignalP"/>
    </source>
</evidence>
<dbReference type="PROSITE" id="PS50089">
    <property type="entry name" value="ZF_RING_2"/>
    <property type="match status" value="1"/>
</dbReference>
<comment type="pathway">
    <text evidence="3">Protein modification; protein ubiquitination.</text>
</comment>
<evidence type="ECO:0000256" key="10">
    <source>
        <dbReference type="ARBA" id="ARBA00022786"/>
    </source>
</evidence>
<proteinExistence type="predicted"/>
<keyword evidence="6 15" id="KW-0812">Transmembrane</keyword>
<dbReference type="KEGG" id="cdep:91088950"/>
<name>A0AAJ8M1W1_9TREE</name>
<dbReference type="Proteomes" id="UP000094043">
    <property type="component" value="Chromosome 6"/>
</dbReference>
<dbReference type="Gene3D" id="3.30.40.10">
    <property type="entry name" value="Zinc/RING finger domain, C3HC4 (zinc finger)"/>
    <property type="match status" value="1"/>
</dbReference>
<dbReference type="GO" id="GO:0043161">
    <property type="term" value="P:proteasome-mediated ubiquitin-dependent protein catabolic process"/>
    <property type="evidence" value="ECO:0007669"/>
    <property type="project" value="TreeGrafter"/>
</dbReference>
<keyword evidence="8 16" id="KW-0732">Signal</keyword>
<dbReference type="GO" id="GO:0061630">
    <property type="term" value="F:ubiquitin protein ligase activity"/>
    <property type="evidence" value="ECO:0007669"/>
    <property type="project" value="UniProtKB-EC"/>
</dbReference>
<evidence type="ECO:0000256" key="13">
    <source>
        <dbReference type="ARBA" id="ARBA00023136"/>
    </source>
</evidence>
<reference evidence="18" key="3">
    <citation type="submission" date="2024-01" db="EMBL/GenBank/DDBJ databases">
        <authorList>
            <person name="Coelho M.A."/>
            <person name="David-Palma M."/>
            <person name="Shea T."/>
            <person name="Sun S."/>
            <person name="Cuomo C.A."/>
            <person name="Heitman J."/>
        </authorList>
    </citation>
    <scope>NUCLEOTIDE SEQUENCE</scope>
    <source>
        <strain evidence="18">CBS 7841</strain>
    </source>
</reference>
<evidence type="ECO:0000313" key="19">
    <source>
        <dbReference type="Proteomes" id="UP000094043"/>
    </source>
</evidence>
<feature type="domain" description="RING-type" evidence="17">
    <location>
        <begin position="641"/>
        <end position="722"/>
    </location>
</feature>
<keyword evidence="7" id="KW-0479">Metal-binding</keyword>
<dbReference type="GeneID" id="91088950"/>
<dbReference type="InterPro" id="IPR001841">
    <property type="entry name" value="Znf_RING"/>
</dbReference>
<sequence>MAEASPNRRPSMGSILFLAAFFFFMSGNNNSPVETSSAVNELQWNRKIRDEWQAWIHNTTTNYTEPPPPAIAPKELLPPTYNHPTHLAFYHNLTGFHRHSKVHPLNLTTHDNASPFFSNVSTPVLNSTNATLIGQWDWARTHRADFNIKERPVSKISTLQDFSNWSWVKGSVILFSPSISIFAQNSLTYDFYGLHHIPTGIYNIYGLPTGMRVDIRRLPSLWHSHSEEIQNQTKEIVLRELQHQVKVQEANFMVADHQPDDILFSPDSSRFTSSPVICILASLPVPPQYWQVGKGMGGLLLADECGWALGVEGGRGMSVTEFWSKSNYYTFVSTLSSLVLLLLLVYQMESTRTPSTLSKVSLYTILIMSISDSYVFSLNVVLGIVQGSSSAGQERGLGFFVVGFLAFCGAVVFGPRYVILLHRIQAPERSSSIQPFSTQSPNYTETSINNAQPSTFSTATVTATENNQQTSTGERIRRALSDAGSSLNTALRAAPALKWLLITLLIFSVLPLLFTPPLLPFVFTILYSFWIPQIWRNARRGHSRALNWGFILGTSASRLVLPLYAFAYTDNVFFIDEKPWIWGLVLWQIIQVGWMWLQEIWSPAFFLPKSLSPPEQYNYHPSLPFPDPENPLSYSSSETTCSICFETVDVYASHHYPLPSSSTLDRHRKTSEDMERLLGGVSVGVGTVAGRKIHAIAPCGHIFHTHCLAQWMSVKTTCPLCKRSLPPM</sequence>
<evidence type="ECO:0000256" key="14">
    <source>
        <dbReference type="PROSITE-ProRule" id="PRU00175"/>
    </source>
</evidence>
<keyword evidence="5" id="KW-0808">Transferase</keyword>
<reference evidence="18" key="2">
    <citation type="journal article" date="2022" name="Elife">
        <title>Obligate sexual reproduction of a homothallic fungus closely related to the Cryptococcus pathogenic species complex.</title>
        <authorList>
            <person name="Passer A.R."/>
            <person name="Clancey S.A."/>
            <person name="Shea T."/>
            <person name="David-Palma M."/>
            <person name="Averette A.F."/>
            <person name="Boekhout T."/>
            <person name="Porcel B.M."/>
            <person name="Nowrousian M."/>
            <person name="Cuomo C.A."/>
            <person name="Sun S."/>
            <person name="Heitman J."/>
            <person name="Coelho M.A."/>
        </authorList>
    </citation>
    <scope>NUCLEOTIDE SEQUENCE</scope>
    <source>
        <strain evidence="18">CBS 7841</strain>
    </source>
</reference>
<evidence type="ECO:0000256" key="4">
    <source>
        <dbReference type="ARBA" id="ARBA00012483"/>
    </source>
</evidence>
<feature type="chain" id="PRO_5042590149" description="RING-type E3 ubiquitin transferase" evidence="16">
    <location>
        <begin position="28"/>
        <end position="728"/>
    </location>
</feature>
<dbReference type="EMBL" id="CP143789">
    <property type="protein sequence ID" value="WVN89515.1"/>
    <property type="molecule type" value="Genomic_DNA"/>
</dbReference>
<evidence type="ECO:0000256" key="5">
    <source>
        <dbReference type="ARBA" id="ARBA00022679"/>
    </source>
</evidence>
<protein>
    <recommendedName>
        <fullName evidence="4">RING-type E3 ubiquitin transferase</fullName>
        <ecNumber evidence="4">2.3.2.27</ecNumber>
    </recommendedName>
</protein>
<dbReference type="InterPro" id="IPR013083">
    <property type="entry name" value="Znf_RING/FYVE/PHD"/>
</dbReference>
<dbReference type="RefSeq" id="XP_066070215.1">
    <property type="nucleotide sequence ID" value="XM_066214118.1"/>
</dbReference>
<evidence type="ECO:0000256" key="3">
    <source>
        <dbReference type="ARBA" id="ARBA00004906"/>
    </source>
</evidence>
<feature type="transmembrane region" description="Helical" evidence="15">
    <location>
        <begin position="328"/>
        <end position="348"/>
    </location>
</feature>
<organism evidence="18 19">
    <name type="scientific">Cryptococcus depauperatus CBS 7841</name>
    <dbReference type="NCBI Taxonomy" id="1295531"/>
    <lineage>
        <taxon>Eukaryota</taxon>
        <taxon>Fungi</taxon>
        <taxon>Dikarya</taxon>
        <taxon>Basidiomycota</taxon>
        <taxon>Agaricomycotina</taxon>
        <taxon>Tremellomycetes</taxon>
        <taxon>Tremellales</taxon>
        <taxon>Cryptococcaceae</taxon>
        <taxon>Cryptococcus</taxon>
    </lineage>
</organism>
<accession>A0AAJ8M1W1</accession>
<feature type="transmembrane region" description="Helical" evidence="15">
    <location>
        <begin position="579"/>
        <end position="597"/>
    </location>
</feature>
<evidence type="ECO:0000256" key="7">
    <source>
        <dbReference type="ARBA" id="ARBA00022723"/>
    </source>
</evidence>
<dbReference type="Pfam" id="PF13639">
    <property type="entry name" value="zf-RING_2"/>
    <property type="match status" value="1"/>
</dbReference>
<dbReference type="SMART" id="SM00184">
    <property type="entry name" value="RING"/>
    <property type="match status" value="1"/>
</dbReference>
<keyword evidence="9 14" id="KW-0863">Zinc-finger</keyword>
<dbReference type="InterPro" id="IPR050731">
    <property type="entry name" value="HRD1_E3_ubiq-ligases"/>
</dbReference>
<evidence type="ECO:0000256" key="8">
    <source>
        <dbReference type="ARBA" id="ARBA00022729"/>
    </source>
</evidence>
<comment type="subcellular location">
    <subcellularLocation>
        <location evidence="2">Endomembrane system</location>
        <topology evidence="2">Multi-pass membrane protein</topology>
    </subcellularLocation>
</comment>
<evidence type="ECO:0000259" key="17">
    <source>
        <dbReference type="PROSITE" id="PS50089"/>
    </source>
</evidence>
<keyword evidence="12 15" id="KW-1133">Transmembrane helix</keyword>